<evidence type="ECO:0000256" key="6">
    <source>
        <dbReference type="ARBA" id="ARBA00033409"/>
    </source>
</evidence>
<keyword evidence="4" id="KW-0233">DNA recombination</keyword>
<gene>
    <name evidence="8" type="ORF">S01H1_62197</name>
</gene>
<evidence type="ECO:0000259" key="7">
    <source>
        <dbReference type="Pfam" id="PF11967"/>
    </source>
</evidence>
<evidence type="ECO:0000256" key="5">
    <source>
        <dbReference type="ARBA" id="ARBA00023204"/>
    </source>
</evidence>
<evidence type="ECO:0000256" key="2">
    <source>
        <dbReference type="ARBA" id="ARBA00021310"/>
    </source>
</evidence>
<evidence type="ECO:0000256" key="4">
    <source>
        <dbReference type="ARBA" id="ARBA00023172"/>
    </source>
</evidence>
<evidence type="ECO:0000256" key="1">
    <source>
        <dbReference type="ARBA" id="ARBA00007452"/>
    </source>
</evidence>
<keyword evidence="5" id="KW-0234">DNA repair</keyword>
<dbReference type="InterPro" id="IPR037278">
    <property type="entry name" value="ARFGAP/RecO"/>
</dbReference>
<dbReference type="GO" id="GO:0043590">
    <property type="term" value="C:bacterial nucleoid"/>
    <property type="evidence" value="ECO:0007669"/>
    <property type="project" value="TreeGrafter"/>
</dbReference>
<dbReference type="Gene3D" id="1.20.1440.120">
    <property type="entry name" value="Recombination protein O, C-terminal domain"/>
    <property type="match status" value="1"/>
</dbReference>
<dbReference type="SUPFAM" id="SSF57863">
    <property type="entry name" value="ArfGap/RecO-like zinc finger"/>
    <property type="match status" value="1"/>
</dbReference>
<dbReference type="GO" id="GO:0006302">
    <property type="term" value="P:double-strand break repair"/>
    <property type="evidence" value="ECO:0007669"/>
    <property type="project" value="TreeGrafter"/>
</dbReference>
<reference evidence="8" key="1">
    <citation type="journal article" date="2014" name="Front. Microbiol.">
        <title>High frequency of phylogenetically diverse reductive dehalogenase-homologous genes in deep subseafloor sedimentary metagenomes.</title>
        <authorList>
            <person name="Kawai M."/>
            <person name="Futagami T."/>
            <person name="Toyoda A."/>
            <person name="Takaki Y."/>
            <person name="Nishi S."/>
            <person name="Hori S."/>
            <person name="Arai W."/>
            <person name="Tsubouchi T."/>
            <person name="Morono Y."/>
            <person name="Uchiyama I."/>
            <person name="Ito T."/>
            <person name="Fujiyama A."/>
            <person name="Inagaki F."/>
            <person name="Takami H."/>
        </authorList>
    </citation>
    <scope>NUCLEOTIDE SEQUENCE</scope>
    <source>
        <strain evidence="8">Expedition CK06-06</strain>
    </source>
</reference>
<dbReference type="InterPro" id="IPR042242">
    <property type="entry name" value="RecO_C"/>
</dbReference>
<evidence type="ECO:0000313" key="8">
    <source>
        <dbReference type="EMBL" id="GAG39929.1"/>
    </source>
</evidence>
<evidence type="ECO:0000256" key="3">
    <source>
        <dbReference type="ARBA" id="ARBA00022763"/>
    </source>
</evidence>
<dbReference type="SUPFAM" id="SSF50249">
    <property type="entry name" value="Nucleic acid-binding proteins"/>
    <property type="match status" value="1"/>
</dbReference>
<dbReference type="PANTHER" id="PTHR33991">
    <property type="entry name" value="DNA REPAIR PROTEIN RECO"/>
    <property type="match status" value="1"/>
</dbReference>
<proteinExistence type="inferred from homology"/>
<comment type="caution">
    <text evidence="8">The sequence shown here is derived from an EMBL/GenBank/DDBJ whole genome shotgun (WGS) entry which is preliminary data.</text>
</comment>
<dbReference type="Pfam" id="PF02565">
    <property type="entry name" value="RecO_C"/>
    <property type="match status" value="1"/>
</dbReference>
<dbReference type="GO" id="GO:0006310">
    <property type="term" value="P:DNA recombination"/>
    <property type="evidence" value="ECO:0007669"/>
    <property type="project" value="UniProtKB-KW"/>
</dbReference>
<protein>
    <recommendedName>
        <fullName evidence="2">DNA repair protein RecO</fullName>
    </recommendedName>
    <alternativeName>
        <fullName evidence="6">Recombination protein O</fullName>
    </alternativeName>
</protein>
<dbReference type="NCBIfam" id="TIGR00613">
    <property type="entry name" value="reco"/>
    <property type="match status" value="1"/>
</dbReference>
<dbReference type="HAMAP" id="MF_00201">
    <property type="entry name" value="RecO"/>
    <property type="match status" value="1"/>
</dbReference>
<dbReference type="InterPro" id="IPR012340">
    <property type="entry name" value="NA-bd_OB-fold"/>
</dbReference>
<accession>X0X9R5</accession>
<dbReference type="EMBL" id="BARS01040835">
    <property type="protein sequence ID" value="GAG39929.1"/>
    <property type="molecule type" value="Genomic_DNA"/>
</dbReference>
<dbReference type="InterPro" id="IPR003717">
    <property type="entry name" value="RecO"/>
</dbReference>
<comment type="similarity">
    <text evidence="1">Belongs to the RecO family.</text>
</comment>
<feature type="domain" description="DNA replication/recombination mediator RecO N-terminal" evidence="7">
    <location>
        <begin position="6"/>
        <end position="82"/>
    </location>
</feature>
<organism evidence="8">
    <name type="scientific">marine sediment metagenome</name>
    <dbReference type="NCBI Taxonomy" id="412755"/>
    <lineage>
        <taxon>unclassified sequences</taxon>
        <taxon>metagenomes</taxon>
        <taxon>ecological metagenomes</taxon>
    </lineage>
</organism>
<dbReference type="Pfam" id="PF11967">
    <property type="entry name" value="RecO_N"/>
    <property type="match status" value="1"/>
</dbReference>
<name>X0X9R5_9ZZZZ</name>
<sequence>MATPRIYKTEAVVLRQRKLGEAGKIITLYTPNYGKLDAVAKGVRRPKSRLGGHLEVLTHTAVMLAQGRNLDTVTQAQTVESFAPLRADLHRLSRALYAAELVDRFSPEGAESYHVFQLLLATLRRLSTARKVDTVLRYLEMRLLSLSGFQPQLGRCVN</sequence>
<keyword evidence="3" id="KW-0227">DNA damage</keyword>
<dbReference type="AlphaFoldDB" id="X0X9R5"/>
<dbReference type="PANTHER" id="PTHR33991:SF1">
    <property type="entry name" value="DNA REPAIR PROTEIN RECO"/>
    <property type="match status" value="1"/>
</dbReference>
<dbReference type="Gene3D" id="2.40.50.140">
    <property type="entry name" value="Nucleic acid-binding proteins"/>
    <property type="match status" value="1"/>
</dbReference>
<dbReference type="InterPro" id="IPR022572">
    <property type="entry name" value="DNA_rep/recomb_RecO_N"/>
</dbReference>
<feature type="non-terminal residue" evidence="8">
    <location>
        <position position="158"/>
    </location>
</feature>